<evidence type="ECO:0000259" key="3">
    <source>
        <dbReference type="PROSITE" id="PS50110"/>
    </source>
</evidence>
<evidence type="ECO:0000256" key="2">
    <source>
        <dbReference type="PROSITE-ProRule" id="PRU00169"/>
    </source>
</evidence>
<keyword evidence="1 2" id="KW-0597">Phosphoprotein</keyword>
<evidence type="ECO:0000256" key="1">
    <source>
        <dbReference type="ARBA" id="ARBA00022553"/>
    </source>
</evidence>
<comment type="caution">
    <text evidence="4">The sequence shown here is derived from an EMBL/GenBank/DDBJ whole genome shotgun (WGS) entry which is preliminary data.</text>
</comment>
<feature type="modified residue" description="4-aspartylphosphate" evidence="2">
    <location>
        <position position="54"/>
    </location>
</feature>
<protein>
    <recommendedName>
        <fullName evidence="3">Response regulatory domain-containing protein</fullName>
    </recommendedName>
</protein>
<gene>
    <name evidence="4" type="ORF">DIZ78_11170</name>
</gene>
<evidence type="ECO:0000313" key="4">
    <source>
        <dbReference type="EMBL" id="RDH85492.1"/>
    </source>
</evidence>
<keyword evidence="5" id="KW-1185">Reference proteome</keyword>
<dbReference type="PANTHER" id="PTHR44591">
    <property type="entry name" value="STRESS RESPONSE REGULATOR PROTEIN 1"/>
    <property type="match status" value="1"/>
</dbReference>
<dbReference type="PANTHER" id="PTHR44591:SF3">
    <property type="entry name" value="RESPONSE REGULATORY DOMAIN-CONTAINING PROTEIN"/>
    <property type="match status" value="1"/>
</dbReference>
<dbReference type="GO" id="GO:0000160">
    <property type="term" value="P:phosphorelay signal transduction system"/>
    <property type="evidence" value="ECO:0007669"/>
    <property type="project" value="InterPro"/>
</dbReference>
<dbReference type="Proteomes" id="UP000254771">
    <property type="component" value="Unassembled WGS sequence"/>
</dbReference>
<proteinExistence type="predicted"/>
<dbReference type="InterPro" id="IPR050595">
    <property type="entry name" value="Bact_response_regulator"/>
</dbReference>
<dbReference type="SUPFAM" id="SSF52172">
    <property type="entry name" value="CheY-like"/>
    <property type="match status" value="1"/>
</dbReference>
<sequence>MSKPRLIVVDDDPEMAALIADVGEMTGFESEVSTSAKALLEAESQSHHDVIVIDLFMPDTDGFELINTLADQGCKAAIIMVSGYDKALLRGAGQIATAHGLNLLGTITKPFRLEEVEALLRKAIGHTNHG</sequence>
<reference evidence="4 5" key="1">
    <citation type="journal article" date="2018" name="ISME J.">
        <title>Endosymbiont genomes yield clues of tubeworm success.</title>
        <authorList>
            <person name="Li Y."/>
            <person name="Liles M.R."/>
            <person name="Halanych K.M."/>
        </authorList>
    </citation>
    <scope>NUCLEOTIDE SEQUENCE [LARGE SCALE GENOMIC DNA]</scope>
    <source>
        <strain evidence="4">A1462</strain>
    </source>
</reference>
<dbReference type="SMART" id="SM00448">
    <property type="entry name" value="REC"/>
    <property type="match status" value="1"/>
</dbReference>
<dbReference type="PROSITE" id="PS50110">
    <property type="entry name" value="RESPONSE_REGULATORY"/>
    <property type="match status" value="1"/>
</dbReference>
<dbReference type="EMBL" id="QFXE01000013">
    <property type="protein sequence ID" value="RDH85492.1"/>
    <property type="molecule type" value="Genomic_DNA"/>
</dbReference>
<accession>A0A370DKR4</accession>
<dbReference type="InterPro" id="IPR011006">
    <property type="entry name" value="CheY-like_superfamily"/>
</dbReference>
<evidence type="ECO:0000313" key="5">
    <source>
        <dbReference type="Proteomes" id="UP000254771"/>
    </source>
</evidence>
<name>A0A370DKR4_9GAMM</name>
<dbReference type="Pfam" id="PF00072">
    <property type="entry name" value="Response_reg"/>
    <property type="match status" value="1"/>
</dbReference>
<dbReference type="AlphaFoldDB" id="A0A370DKR4"/>
<organism evidence="4 5">
    <name type="scientific">endosymbiont of Escarpia spicata</name>
    <dbReference type="NCBI Taxonomy" id="2200908"/>
    <lineage>
        <taxon>Bacteria</taxon>
        <taxon>Pseudomonadati</taxon>
        <taxon>Pseudomonadota</taxon>
        <taxon>Gammaproteobacteria</taxon>
        <taxon>sulfur-oxidizing symbionts</taxon>
    </lineage>
</organism>
<dbReference type="InterPro" id="IPR001789">
    <property type="entry name" value="Sig_transdc_resp-reg_receiver"/>
</dbReference>
<dbReference type="Gene3D" id="3.40.50.2300">
    <property type="match status" value="1"/>
</dbReference>
<feature type="domain" description="Response regulatory" evidence="3">
    <location>
        <begin position="5"/>
        <end position="124"/>
    </location>
</feature>